<accession>A0A9D4C9R3</accession>
<dbReference type="EMBL" id="JAIWYP010000013">
    <property type="protein sequence ID" value="KAH3719875.1"/>
    <property type="molecule type" value="Genomic_DNA"/>
</dbReference>
<reference evidence="1" key="1">
    <citation type="journal article" date="2019" name="bioRxiv">
        <title>The Genome of the Zebra Mussel, Dreissena polymorpha: A Resource for Invasive Species Research.</title>
        <authorList>
            <person name="McCartney M.A."/>
            <person name="Auch B."/>
            <person name="Kono T."/>
            <person name="Mallez S."/>
            <person name="Zhang Y."/>
            <person name="Obille A."/>
            <person name="Becker A."/>
            <person name="Abrahante J.E."/>
            <person name="Garbe J."/>
            <person name="Badalamenti J.P."/>
            <person name="Herman A."/>
            <person name="Mangelson H."/>
            <person name="Liachko I."/>
            <person name="Sullivan S."/>
            <person name="Sone E.D."/>
            <person name="Koren S."/>
            <person name="Silverstein K.A.T."/>
            <person name="Beckman K.B."/>
            <person name="Gohl D.M."/>
        </authorList>
    </citation>
    <scope>NUCLEOTIDE SEQUENCE</scope>
    <source>
        <strain evidence="1">Duluth1</strain>
        <tissue evidence="1">Whole animal</tissue>
    </source>
</reference>
<evidence type="ECO:0000313" key="1">
    <source>
        <dbReference type="EMBL" id="KAH3719875.1"/>
    </source>
</evidence>
<reference evidence="1" key="2">
    <citation type="submission" date="2020-11" db="EMBL/GenBank/DDBJ databases">
        <authorList>
            <person name="McCartney M.A."/>
            <person name="Auch B."/>
            <person name="Kono T."/>
            <person name="Mallez S."/>
            <person name="Becker A."/>
            <person name="Gohl D.M."/>
            <person name="Silverstein K.A.T."/>
            <person name="Koren S."/>
            <person name="Bechman K.B."/>
            <person name="Herman A."/>
            <person name="Abrahante J.E."/>
            <person name="Garbe J."/>
        </authorList>
    </citation>
    <scope>NUCLEOTIDE SEQUENCE</scope>
    <source>
        <strain evidence="1">Duluth1</strain>
        <tissue evidence="1">Whole animal</tissue>
    </source>
</reference>
<keyword evidence="2" id="KW-1185">Reference proteome</keyword>
<dbReference type="AlphaFoldDB" id="A0A9D4C9R3"/>
<comment type="caution">
    <text evidence="1">The sequence shown here is derived from an EMBL/GenBank/DDBJ whole genome shotgun (WGS) entry which is preliminary data.</text>
</comment>
<name>A0A9D4C9R3_DREPO</name>
<proteinExistence type="predicted"/>
<dbReference type="Proteomes" id="UP000828390">
    <property type="component" value="Unassembled WGS sequence"/>
</dbReference>
<sequence>MSSAQHKFVIGLPPMLTVPPCSSMASGKILSMKILKRVGESKQPCLTPTLVLNQSHMLLLK</sequence>
<organism evidence="1 2">
    <name type="scientific">Dreissena polymorpha</name>
    <name type="common">Zebra mussel</name>
    <name type="synonym">Mytilus polymorpha</name>
    <dbReference type="NCBI Taxonomy" id="45954"/>
    <lineage>
        <taxon>Eukaryota</taxon>
        <taxon>Metazoa</taxon>
        <taxon>Spiralia</taxon>
        <taxon>Lophotrochozoa</taxon>
        <taxon>Mollusca</taxon>
        <taxon>Bivalvia</taxon>
        <taxon>Autobranchia</taxon>
        <taxon>Heteroconchia</taxon>
        <taxon>Euheterodonta</taxon>
        <taxon>Imparidentia</taxon>
        <taxon>Neoheterodontei</taxon>
        <taxon>Myida</taxon>
        <taxon>Dreissenoidea</taxon>
        <taxon>Dreissenidae</taxon>
        <taxon>Dreissena</taxon>
    </lineage>
</organism>
<gene>
    <name evidence="1" type="ORF">DPMN_062759</name>
</gene>
<protein>
    <submittedName>
        <fullName evidence="1">Uncharacterized protein</fullName>
    </submittedName>
</protein>
<evidence type="ECO:0000313" key="2">
    <source>
        <dbReference type="Proteomes" id="UP000828390"/>
    </source>
</evidence>